<dbReference type="Gene3D" id="1.10.630.10">
    <property type="entry name" value="Cytochrome P450"/>
    <property type="match status" value="1"/>
</dbReference>
<dbReference type="Proteomes" id="UP001529510">
    <property type="component" value="Unassembled WGS sequence"/>
</dbReference>
<evidence type="ECO:0000256" key="3">
    <source>
        <dbReference type="ARBA" id="ARBA00022617"/>
    </source>
</evidence>
<dbReference type="PANTHER" id="PTHR24279">
    <property type="entry name" value="CYTOCHROME P450"/>
    <property type="match status" value="1"/>
</dbReference>
<evidence type="ECO:0008006" key="10">
    <source>
        <dbReference type="Google" id="ProtNLM"/>
    </source>
</evidence>
<protein>
    <recommendedName>
        <fullName evidence="10">Cytochrome P450</fullName>
    </recommendedName>
</protein>
<keyword evidence="6" id="KW-0408">Iron</keyword>
<dbReference type="GO" id="GO:0004497">
    <property type="term" value="F:monooxygenase activity"/>
    <property type="evidence" value="ECO:0007669"/>
    <property type="project" value="UniProtKB-KW"/>
</dbReference>
<evidence type="ECO:0000256" key="5">
    <source>
        <dbReference type="ARBA" id="ARBA00023002"/>
    </source>
</evidence>
<dbReference type="AlphaFoldDB" id="A0ABD0Q4U9"/>
<dbReference type="EMBL" id="JAMKFB020000011">
    <property type="protein sequence ID" value="KAL0181262.1"/>
    <property type="molecule type" value="Genomic_DNA"/>
</dbReference>
<evidence type="ECO:0000256" key="6">
    <source>
        <dbReference type="ARBA" id="ARBA00023004"/>
    </source>
</evidence>
<keyword evidence="9" id="KW-1185">Reference proteome</keyword>
<keyword evidence="7" id="KW-0503">Monooxygenase</keyword>
<gene>
    <name evidence="8" type="ORF">M9458_023668</name>
</gene>
<feature type="non-terminal residue" evidence="8">
    <location>
        <position position="1"/>
    </location>
</feature>
<name>A0ABD0Q4U9_CIRMR</name>
<evidence type="ECO:0000256" key="1">
    <source>
        <dbReference type="ARBA" id="ARBA00001971"/>
    </source>
</evidence>
<evidence type="ECO:0000313" key="8">
    <source>
        <dbReference type="EMBL" id="KAL0181262.1"/>
    </source>
</evidence>
<dbReference type="PANTHER" id="PTHR24279:SF121">
    <property type="entry name" value="CYTOCHROME P450 FAMILY 27 SUBFAMILY B MEMBER 1"/>
    <property type="match status" value="1"/>
</dbReference>
<dbReference type="GO" id="GO:0046872">
    <property type="term" value="F:metal ion binding"/>
    <property type="evidence" value="ECO:0007669"/>
    <property type="project" value="UniProtKB-KW"/>
</dbReference>
<keyword evidence="5" id="KW-0560">Oxidoreductase</keyword>
<sequence>EGEEWQSVRSLLGKHMLRPKAVEAYDSTLNSVVTDLIQKLKLRTQQNSSSLITDISAEFYRFGLE</sequence>
<feature type="non-terminal residue" evidence="8">
    <location>
        <position position="65"/>
    </location>
</feature>
<dbReference type="InterPro" id="IPR050479">
    <property type="entry name" value="CYP11_CYP27_families"/>
</dbReference>
<reference evidence="8 9" key="1">
    <citation type="submission" date="2024-05" db="EMBL/GenBank/DDBJ databases">
        <title>Genome sequencing and assembly of Indian major carp, Cirrhinus mrigala (Hamilton, 1822).</title>
        <authorList>
            <person name="Mohindra V."/>
            <person name="Chowdhury L.M."/>
            <person name="Lal K."/>
            <person name="Jena J.K."/>
        </authorList>
    </citation>
    <scope>NUCLEOTIDE SEQUENCE [LARGE SCALE GENOMIC DNA]</scope>
    <source>
        <strain evidence="8">CM1030</strain>
        <tissue evidence="8">Blood</tissue>
    </source>
</reference>
<dbReference type="InterPro" id="IPR036396">
    <property type="entry name" value="Cyt_P450_sf"/>
</dbReference>
<accession>A0ABD0Q4U9</accession>
<organism evidence="8 9">
    <name type="scientific">Cirrhinus mrigala</name>
    <name type="common">Mrigala</name>
    <dbReference type="NCBI Taxonomy" id="683832"/>
    <lineage>
        <taxon>Eukaryota</taxon>
        <taxon>Metazoa</taxon>
        <taxon>Chordata</taxon>
        <taxon>Craniata</taxon>
        <taxon>Vertebrata</taxon>
        <taxon>Euteleostomi</taxon>
        <taxon>Actinopterygii</taxon>
        <taxon>Neopterygii</taxon>
        <taxon>Teleostei</taxon>
        <taxon>Ostariophysi</taxon>
        <taxon>Cypriniformes</taxon>
        <taxon>Cyprinidae</taxon>
        <taxon>Labeoninae</taxon>
        <taxon>Labeonini</taxon>
        <taxon>Cirrhinus</taxon>
    </lineage>
</organism>
<comment type="cofactor">
    <cofactor evidence="1">
        <name>heme</name>
        <dbReference type="ChEBI" id="CHEBI:30413"/>
    </cofactor>
</comment>
<comment type="caution">
    <text evidence="8">The sequence shown here is derived from an EMBL/GenBank/DDBJ whole genome shotgun (WGS) entry which is preliminary data.</text>
</comment>
<keyword evidence="4" id="KW-0479">Metal-binding</keyword>
<evidence type="ECO:0000256" key="7">
    <source>
        <dbReference type="ARBA" id="ARBA00023033"/>
    </source>
</evidence>
<evidence type="ECO:0000313" key="9">
    <source>
        <dbReference type="Proteomes" id="UP001529510"/>
    </source>
</evidence>
<evidence type="ECO:0000256" key="2">
    <source>
        <dbReference type="ARBA" id="ARBA00010617"/>
    </source>
</evidence>
<keyword evidence="3" id="KW-0349">Heme</keyword>
<evidence type="ECO:0000256" key="4">
    <source>
        <dbReference type="ARBA" id="ARBA00022723"/>
    </source>
</evidence>
<proteinExistence type="inferred from homology"/>
<comment type="similarity">
    <text evidence="2">Belongs to the cytochrome P450 family.</text>
</comment>